<dbReference type="SMART" id="SM00906">
    <property type="entry name" value="Fungal_trans"/>
    <property type="match status" value="1"/>
</dbReference>
<evidence type="ECO:0000256" key="7">
    <source>
        <dbReference type="SAM" id="MobiDB-lite"/>
    </source>
</evidence>
<evidence type="ECO:0000256" key="2">
    <source>
        <dbReference type="ARBA" id="ARBA00022723"/>
    </source>
</evidence>
<dbReference type="GO" id="GO:0043565">
    <property type="term" value="F:sequence-specific DNA binding"/>
    <property type="evidence" value="ECO:0007669"/>
    <property type="project" value="TreeGrafter"/>
</dbReference>
<comment type="caution">
    <text evidence="10">The sequence shown here is derived from an EMBL/GenBank/DDBJ whole genome shotgun (WGS) entry which is preliminary data.</text>
</comment>
<organism evidence="10 11">
    <name type="scientific">Aspergillus sclerotialis</name>
    <dbReference type="NCBI Taxonomy" id="2070753"/>
    <lineage>
        <taxon>Eukaryota</taxon>
        <taxon>Fungi</taxon>
        <taxon>Dikarya</taxon>
        <taxon>Ascomycota</taxon>
        <taxon>Pezizomycotina</taxon>
        <taxon>Eurotiomycetes</taxon>
        <taxon>Eurotiomycetidae</taxon>
        <taxon>Eurotiales</taxon>
        <taxon>Aspergillaceae</taxon>
        <taxon>Aspergillus</taxon>
        <taxon>Aspergillus subgen. Polypaecilum</taxon>
    </lineage>
</organism>
<keyword evidence="4" id="KW-0238">DNA-binding</keyword>
<reference evidence="11" key="1">
    <citation type="submission" date="2017-02" db="EMBL/GenBank/DDBJ databases">
        <authorList>
            <person name="Tafer H."/>
            <person name="Lopandic K."/>
        </authorList>
    </citation>
    <scope>NUCLEOTIDE SEQUENCE [LARGE SCALE GENOMIC DNA]</scope>
    <source>
        <strain evidence="11">CBS 366.77</strain>
    </source>
</reference>
<comment type="subcellular location">
    <subcellularLocation>
        <location evidence="1">Nucleus</location>
    </subcellularLocation>
</comment>
<dbReference type="PROSITE" id="PS50048">
    <property type="entry name" value="ZN2_CY6_FUNGAL_2"/>
    <property type="match status" value="1"/>
</dbReference>
<evidence type="ECO:0000256" key="6">
    <source>
        <dbReference type="ARBA" id="ARBA00023242"/>
    </source>
</evidence>
<evidence type="ECO:0000256" key="3">
    <source>
        <dbReference type="ARBA" id="ARBA00023015"/>
    </source>
</evidence>
<evidence type="ECO:0000313" key="10">
    <source>
        <dbReference type="EMBL" id="RJE18396.1"/>
    </source>
</evidence>
<evidence type="ECO:0000259" key="9">
    <source>
        <dbReference type="PROSITE" id="PS50048"/>
    </source>
</evidence>
<dbReference type="GO" id="GO:0006351">
    <property type="term" value="P:DNA-templated transcription"/>
    <property type="evidence" value="ECO:0007669"/>
    <property type="project" value="InterPro"/>
</dbReference>
<proteinExistence type="predicted"/>
<evidence type="ECO:0000256" key="8">
    <source>
        <dbReference type="SAM" id="Phobius"/>
    </source>
</evidence>
<gene>
    <name evidence="10" type="ORF">PHISCL_09265</name>
</gene>
<dbReference type="Gene3D" id="4.10.240.10">
    <property type="entry name" value="Zn(2)-C6 fungal-type DNA-binding domain"/>
    <property type="match status" value="1"/>
</dbReference>
<evidence type="ECO:0000256" key="5">
    <source>
        <dbReference type="ARBA" id="ARBA00023163"/>
    </source>
</evidence>
<dbReference type="OrthoDB" id="2579025at2759"/>
<keyword evidence="11" id="KW-1185">Reference proteome</keyword>
<accession>A0A3A2Z6D9</accession>
<keyword evidence="2" id="KW-0479">Metal-binding</keyword>
<keyword evidence="3" id="KW-0805">Transcription regulation</keyword>
<dbReference type="GO" id="GO:0005634">
    <property type="term" value="C:nucleus"/>
    <property type="evidence" value="ECO:0007669"/>
    <property type="project" value="UniProtKB-SubCell"/>
</dbReference>
<dbReference type="SUPFAM" id="SSF57701">
    <property type="entry name" value="Zn2/Cys6 DNA-binding domain"/>
    <property type="match status" value="1"/>
</dbReference>
<feature type="region of interest" description="Disordered" evidence="7">
    <location>
        <begin position="1"/>
        <end position="60"/>
    </location>
</feature>
<feature type="region of interest" description="Disordered" evidence="7">
    <location>
        <begin position="426"/>
        <end position="445"/>
    </location>
</feature>
<feature type="compositionally biased region" description="Polar residues" evidence="7">
    <location>
        <begin position="7"/>
        <end position="19"/>
    </location>
</feature>
<dbReference type="PANTHER" id="PTHR47540">
    <property type="entry name" value="THIAMINE REPRESSIBLE GENES REGULATORY PROTEIN THI5"/>
    <property type="match status" value="1"/>
</dbReference>
<dbReference type="PROSITE" id="PS00463">
    <property type="entry name" value="ZN2_CY6_FUNGAL_1"/>
    <property type="match status" value="1"/>
</dbReference>
<dbReference type="AlphaFoldDB" id="A0A3A2Z6D9"/>
<dbReference type="InterPro" id="IPR001138">
    <property type="entry name" value="Zn2Cys6_DnaBD"/>
</dbReference>
<evidence type="ECO:0000313" key="11">
    <source>
        <dbReference type="Proteomes" id="UP000266188"/>
    </source>
</evidence>
<feature type="transmembrane region" description="Helical" evidence="8">
    <location>
        <begin position="581"/>
        <end position="602"/>
    </location>
</feature>
<dbReference type="InterPro" id="IPR036864">
    <property type="entry name" value="Zn2-C6_fun-type_DNA-bd_sf"/>
</dbReference>
<dbReference type="EMBL" id="MVGC01000559">
    <property type="protein sequence ID" value="RJE18396.1"/>
    <property type="molecule type" value="Genomic_DNA"/>
</dbReference>
<name>A0A3A2Z6D9_9EURO</name>
<dbReference type="PANTHER" id="PTHR47540:SF3">
    <property type="entry name" value="ZN(II)2CYS6 TRANSCRIPTION FACTOR (EUROFUNG)"/>
    <property type="match status" value="1"/>
</dbReference>
<keyword evidence="8" id="KW-0472">Membrane</keyword>
<keyword evidence="8" id="KW-1133">Transmembrane helix</keyword>
<feature type="region of interest" description="Disordered" evidence="7">
    <location>
        <begin position="98"/>
        <end position="170"/>
    </location>
</feature>
<keyword evidence="8" id="KW-0812">Transmembrane</keyword>
<protein>
    <submittedName>
        <fullName evidence="10">Transcription factor</fullName>
    </submittedName>
</protein>
<dbReference type="STRING" id="2070753.A0A3A2Z6D9"/>
<dbReference type="GO" id="GO:0045944">
    <property type="term" value="P:positive regulation of transcription by RNA polymerase II"/>
    <property type="evidence" value="ECO:0007669"/>
    <property type="project" value="TreeGrafter"/>
</dbReference>
<keyword evidence="6" id="KW-0539">Nucleus</keyword>
<dbReference type="CDD" id="cd12148">
    <property type="entry name" value="fungal_TF_MHR"/>
    <property type="match status" value="1"/>
</dbReference>
<dbReference type="CDD" id="cd00067">
    <property type="entry name" value="GAL4"/>
    <property type="match status" value="1"/>
</dbReference>
<evidence type="ECO:0000256" key="1">
    <source>
        <dbReference type="ARBA" id="ARBA00004123"/>
    </source>
</evidence>
<dbReference type="Proteomes" id="UP000266188">
    <property type="component" value="Unassembled WGS sequence"/>
</dbReference>
<dbReference type="Pfam" id="PF00172">
    <property type="entry name" value="Zn_clus"/>
    <property type="match status" value="1"/>
</dbReference>
<feature type="domain" description="Zn(2)-C6 fungal-type" evidence="9">
    <location>
        <begin position="63"/>
        <end position="92"/>
    </location>
</feature>
<dbReference type="GO" id="GO:0008270">
    <property type="term" value="F:zinc ion binding"/>
    <property type="evidence" value="ECO:0007669"/>
    <property type="project" value="InterPro"/>
</dbReference>
<sequence length="774" mass="86788">MAAASVARTNIQPPSGNNTKTDKKPQHMPASKPAETLGPARKRKSPESPSSKQNAQRQKITRACDYCKEKKTRCTGTLPCVRCTRLCLRCEYNAAYSRGLPPEPLPAPPSSLVKTAPASRRPLAARGATPSTPRKPPSQSPKDSSYLQVPKLDPALSPRNSPEPVATDFEGNYLGPASGISFINRAWRRLHQDETSALPDEMPNESSRNTSVFMFGDKPYTYQDTGFILPPFDKAVELVGIYFDFSMVTYRFLHRGSVEEWLRQVYENNVSSSNLPSGNMVSRTAVILMIFAVATLYQELHPGIITDDQNDSERWYVAAKYMSSLEYGPPRLETIQARLGQCLYLLSSSRANECWYAFGTALQLIAAMGLHRKGYTKLSKSGSTYLDQELRRRIFWSAYTLDKYLSIMFGRPRLLHDEDVDQEFPESVQDNDLGQEDPAKRTGSPDCMMTASILHYRLGIILEEISRQLYTVNPHSRDPPLETAIRLTTELEKWKESASPLFDGARGTSLIPPLRRQSQVLELAYSHAMIHATRSFLLNDFVDPRRKPPAPDPIVTSHIQKCIDASEDVLKVVDRLGKQGILIQSFWFTHYVCFCAIIVVYIHTIQQHRLSSLAGASAQGVRDQDKLHYLFRLAEACQQHLAEATRANSPSRRYSIILEELRLEVHRQIGTPFQLSPNTAISDNFQPRPVYTDGLLDQKPLIPPTINQPLPLDSTTTSYPPIPGSLQLPDLTQGPFGPSEDVGFLENLDGSIWWTHLDSWGFSNLSNDPSAFTI</sequence>
<evidence type="ECO:0000256" key="4">
    <source>
        <dbReference type="ARBA" id="ARBA00023125"/>
    </source>
</evidence>
<dbReference type="GO" id="GO:0000981">
    <property type="term" value="F:DNA-binding transcription factor activity, RNA polymerase II-specific"/>
    <property type="evidence" value="ECO:0007669"/>
    <property type="project" value="InterPro"/>
</dbReference>
<dbReference type="Pfam" id="PF04082">
    <property type="entry name" value="Fungal_trans"/>
    <property type="match status" value="1"/>
</dbReference>
<dbReference type="SMART" id="SM00066">
    <property type="entry name" value="GAL4"/>
    <property type="match status" value="1"/>
</dbReference>
<dbReference type="InterPro" id="IPR007219">
    <property type="entry name" value="XnlR_reg_dom"/>
</dbReference>
<dbReference type="InterPro" id="IPR051711">
    <property type="entry name" value="Stress_Response_Reg"/>
</dbReference>
<keyword evidence="5" id="KW-0804">Transcription</keyword>